<evidence type="ECO:0000313" key="9">
    <source>
        <dbReference type="Proteomes" id="UP001332931"/>
    </source>
</evidence>
<evidence type="ECO:0000256" key="2">
    <source>
        <dbReference type="ARBA" id="ARBA00004861"/>
    </source>
</evidence>
<protein>
    <recommendedName>
        <fullName evidence="6">Orotidine 5'-phosphate decarboxylase</fullName>
        <ecNumber evidence="6">4.1.1.23</ecNumber>
    </recommendedName>
    <alternativeName>
        <fullName evidence="6">OMP decarboxylase</fullName>
        <shortName evidence="6">OMPDCase</shortName>
        <shortName evidence="6">OMPdecase</shortName>
    </alternativeName>
</protein>
<keyword evidence="4 6" id="KW-0665">Pyrimidine biosynthesis</keyword>
<evidence type="ECO:0000256" key="3">
    <source>
        <dbReference type="ARBA" id="ARBA00022793"/>
    </source>
</evidence>
<evidence type="ECO:0000256" key="6">
    <source>
        <dbReference type="HAMAP-Rule" id="MF_01200"/>
    </source>
</evidence>
<accession>A0ABU7RBH5</accession>
<comment type="pathway">
    <text evidence="2 6">Pyrimidine metabolism; UMP biosynthesis via de novo pathway; UMP from orotate: step 2/2.</text>
</comment>
<dbReference type="PANTHER" id="PTHR32119:SF2">
    <property type="entry name" value="OROTIDINE 5'-PHOSPHATE DECARBOXYLASE"/>
    <property type="match status" value="1"/>
</dbReference>
<dbReference type="SMART" id="SM00934">
    <property type="entry name" value="OMPdecase"/>
    <property type="match status" value="1"/>
</dbReference>
<reference evidence="8 9" key="1">
    <citation type="submission" date="2024-01" db="EMBL/GenBank/DDBJ databases">
        <title>Description of Olsenella sp. nov., isolated from pig feces.</title>
        <authorList>
            <person name="Chang Y.-H."/>
        </authorList>
    </citation>
    <scope>NUCLEOTIDE SEQUENCE [LARGE SCALE GENOMIC DNA]</scope>
    <source>
        <strain evidence="8 9">YH-ols2223</strain>
    </source>
</reference>
<feature type="binding site" evidence="6">
    <location>
        <position position="128"/>
    </location>
    <ligand>
        <name>substrate</name>
    </ligand>
</feature>
<feature type="binding site" evidence="6">
    <location>
        <position position="198"/>
    </location>
    <ligand>
        <name>substrate</name>
    </ligand>
</feature>
<comment type="subunit">
    <text evidence="6">Homodimer.</text>
</comment>
<keyword evidence="5 6" id="KW-0456">Lyase</keyword>
<dbReference type="InterPro" id="IPR014732">
    <property type="entry name" value="OMPdecase"/>
</dbReference>
<comment type="function">
    <text evidence="1 6">Catalyzes the decarboxylation of orotidine 5'-monophosphate (OMP) to uridine 5'-monophosphate (UMP).</text>
</comment>
<dbReference type="InterPro" id="IPR001754">
    <property type="entry name" value="OMPdeCOase_dom"/>
</dbReference>
<dbReference type="EC" id="4.1.1.23" evidence="6"/>
<dbReference type="HAMAP" id="MF_01200_B">
    <property type="entry name" value="OMPdecase_type1_B"/>
    <property type="match status" value="1"/>
</dbReference>
<evidence type="ECO:0000313" key="8">
    <source>
        <dbReference type="EMBL" id="MEE6147953.1"/>
    </source>
</evidence>
<dbReference type="InterPro" id="IPR013785">
    <property type="entry name" value="Aldolase_TIM"/>
</dbReference>
<dbReference type="NCBIfam" id="NF001273">
    <property type="entry name" value="PRK00230.1"/>
    <property type="match status" value="1"/>
</dbReference>
<evidence type="ECO:0000256" key="5">
    <source>
        <dbReference type="ARBA" id="ARBA00023239"/>
    </source>
</evidence>
<proteinExistence type="inferred from homology"/>
<feature type="binding site" evidence="6">
    <location>
        <begin position="64"/>
        <end position="73"/>
    </location>
    <ligand>
        <name>substrate</name>
    </ligand>
</feature>
<dbReference type="Pfam" id="PF00215">
    <property type="entry name" value="OMPdecase"/>
    <property type="match status" value="1"/>
</dbReference>
<feature type="binding site" evidence="6">
    <location>
        <position position="219"/>
    </location>
    <ligand>
        <name>substrate</name>
    </ligand>
</feature>
<comment type="similarity">
    <text evidence="6">Belongs to the OMP decarboxylase family. Type 1 subfamily.</text>
</comment>
<dbReference type="GO" id="GO:0004590">
    <property type="term" value="F:orotidine-5'-phosphate decarboxylase activity"/>
    <property type="evidence" value="ECO:0007669"/>
    <property type="project" value="UniProtKB-EC"/>
</dbReference>
<dbReference type="Proteomes" id="UP001332931">
    <property type="component" value="Unassembled WGS sequence"/>
</dbReference>
<evidence type="ECO:0000256" key="1">
    <source>
        <dbReference type="ARBA" id="ARBA00002356"/>
    </source>
</evidence>
<comment type="catalytic activity">
    <reaction evidence="6">
        <text>orotidine 5'-phosphate + H(+) = UMP + CO2</text>
        <dbReference type="Rhea" id="RHEA:11596"/>
        <dbReference type="ChEBI" id="CHEBI:15378"/>
        <dbReference type="ChEBI" id="CHEBI:16526"/>
        <dbReference type="ChEBI" id="CHEBI:57538"/>
        <dbReference type="ChEBI" id="CHEBI:57865"/>
        <dbReference type="EC" id="4.1.1.23"/>
    </reaction>
</comment>
<dbReference type="PANTHER" id="PTHR32119">
    <property type="entry name" value="OROTIDINE 5'-PHOSPHATE DECARBOXYLASE"/>
    <property type="match status" value="1"/>
</dbReference>
<feature type="binding site" evidence="6">
    <location>
        <position position="16"/>
    </location>
    <ligand>
        <name>substrate</name>
    </ligand>
</feature>
<dbReference type="CDD" id="cd04725">
    <property type="entry name" value="OMP_decarboxylase_like"/>
    <property type="match status" value="1"/>
</dbReference>
<keyword evidence="3 6" id="KW-0210">Decarboxylase</keyword>
<dbReference type="InterPro" id="IPR047596">
    <property type="entry name" value="OMPdecase_bac"/>
</dbReference>
<dbReference type="SUPFAM" id="SSF51366">
    <property type="entry name" value="Ribulose-phoshate binding barrel"/>
    <property type="match status" value="1"/>
</dbReference>
<feature type="binding site" evidence="6">
    <location>
        <position position="189"/>
    </location>
    <ligand>
        <name>substrate</name>
    </ligand>
</feature>
<evidence type="ECO:0000259" key="7">
    <source>
        <dbReference type="SMART" id="SM00934"/>
    </source>
</evidence>
<dbReference type="EMBL" id="JAZGJQ010000010">
    <property type="protein sequence ID" value="MEE6147953.1"/>
    <property type="molecule type" value="Genomic_DNA"/>
</dbReference>
<organism evidence="8 9">
    <name type="scientific">Olsenella absiana</name>
    <dbReference type="NCBI Taxonomy" id="3115222"/>
    <lineage>
        <taxon>Bacteria</taxon>
        <taxon>Bacillati</taxon>
        <taxon>Actinomycetota</taxon>
        <taxon>Coriobacteriia</taxon>
        <taxon>Coriobacteriales</taxon>
        <taxon>Atopobiaceae</taxon>
        <taxon>Olsenella</taxon>
    </lineage>
</organism>
<feature type="binding site" evidence="6">
    <location>
        <position position="37"/>
    </location>
    <ligand>
        <name>substrate</name>
    </ligand>
</feature>
<sequence>MLSEEQARDAVIVALDMGRDEALALTDRLAGRARWVKVGMTLYYALGPSVVEEMHARGYQVFLDLKLHDIPFQVEGAAAACSRVGADILSIHGLGGSEMIAGARRGVEAAAAERAGERTRLVAISVLTSMDQEALGEVGVDRPVATEVERLAGMAVRAGSDGIVCSPVEAAGMRALLGPDALIVTPGVRPAGSAVGDQKRVATPSAAIAAGASKLVVGRPITRAEDPVAAFEAIVGELVGA</sequence>
<dbReference type="Gene3D" id="3.20.20.70">
    <property type="entry name" value="Aldolase class I"/>
    <property type="match status" value="1"/>
</dbReference>
<gene>
    <name evidence="6 8" type="primary">pyrF</name>
    <name evidence="8" type="ORF">VXJ25_08170</name>
</gene>
<feature type="domain" description="Orotidine 5'-phosphate decarboxylase" evidence="7">
    <location>
        <begin position="10"/>
        <end position="234"/>
    </location>
</feature>
<dbReference type="RefSeq" id="WP_330958718.1">
    <property type="nucleotide sequence ID" value="NZ_JAZGJQ010000010.1"/>
</dbReference>
<feature type="binding site" evidence="6">
    <location>
        <position position="218"/>
    </location>
    <ligand>
        <name>substrate</name>
    </ligand>
</feature>
<dbReference type="InterPro" id="IPR011060">
    <property type="entry name" value="RibuloseP-bd_barrel"/>
</dbReference>
<keyword evidence="9" id="KW-1185">Reference proteome</keyword>
<feature type="active site" description="Proton donor" evidence="6">
    <location>
        <position position="66"/>
    </location>
</feature>
<dbReference type="NCBIfam" id="TIGR01740">
    <property type="entry name" value="pyrF"/>
    <property type="match status" value="1"/>
</dbReference>
<name>A0ABU7RBH5_9ACTN</name>
<comment type="caution">
    <text evidence="8">The sequence shown here is derived from an EMBL/GenBank/DDBJ whole genome shotgun (WGS) entry which is preliminary data.</text>
</comment>
<evidence type="ECO:0000256" key="4">
    <source>
        <dbReference type="ARBA" id="ARBA00022975"/>
    </source>
</evidence>